<name>A0A553RQF1_9TELE</name>
<reference evidence="1 2" key="1">
    <citation type="journal article" date="2019" name="Sci. Data">
        <title>Hybrid genome assembly and annotation of Danionella translucida.</title>
        <authorList>
            <person name="Kadobianskyi M."/>
            <person name="Schulze L."/>
            <person name="Schuelke M."/>
            <person name="Judkewitz B."/>
        </authorList>
    </citation>
    <scope>NUCLEOTIDE SEQUENCE [LARGE SCALE GENOMIC DNA]</scope>
    <source>
        <strain evidence="1 2">Bolton</strain>
    </source>
</reference>
<sequence length="324" mass="36419">MLRPNKRCSLLSSSASTISFGGSIHLNFIWERNWKYLLQASRMSTHAEQKSLMDPLAFYRLTLAKEEFPHLWISSGTQDSHKSRSILRLKNQFSCDKIEEEEEESYAVEEDKAQHTFLQSLESLQMNTWPSVTCEVLGLHLRLFSSLFANCTHHCILNRTAPPSPLSLSLSLSLSQFRNNIIFLEDQKMKAPLTPLDMSSISLADRQCGAAGESLPSSDKTESSICALSPLQNQARVSWPAMRMFTHSCQNSREFVKGIEYETMMNGCFNVSAKAGVSGIPGSRGALRISSPLCCHSTRIDHKSKYLHQHYLKDKCAKACTMSL</sequence>
<keyword evidence="2" id="KW-1185">Reference proteome</keyword>
<gene>
    <name evidence="1" type="ORF">DNTS_013281</name>
</gene>
<proteinExistence type="predicted"/>
<evidence type="ECO:0000313" key="2">
    <source>
        <dbReference type="Proteomes" id="UP000316079"/>
    </source>
</evidence>
<evidence type="ECO:0000313" key="1">
    <source>
        <dbReference type="EMBL" id="TRZ04412.1"/>
    </source>
</evidence>
<dbReference type="AlphaFoldDB" id="A0A553RQF1"/>
<accession>A0A553RQF1</accession>
<dbReference type="Proteomes" id="UP000316079">
    <property type="component" value="Unassembled WGS sequence"/>
</dbReference>
<protein>
    <submittedName>
        <fullName evidence="1">Uncharacterized protein</fullName>
    </submittedName>
</protein>
<dbReference type="EMBL" id="SRMA01000365">
    <property type="protein sequence ID" value="TRZ04412.1"/>
    <property type="molecule type" value="Genomic_DNA"/>
</dbReference>
<organism evidence="1 2">
    <name type="scientific">Danionella cerebrum</name>
    <dbReference type="NCBI Taxonomy" id="2873325"/>
    <lineage>
        <taxon>Eukaryota</taxon>
        <taxon>Metazoa</taxon>
        <taxon>Chordata</taxon>
        <taxon>Craniata</taxon>
        <taxon>Vertebrata</taxon>
        <taxon>Euteleostomi</taxon>
        <taxon>Actinopterygii</taxon>
        <taxon>Neopterygii</taxon>
        <taxon>Teleostei</taxon>
        <taxon>Ostariophysi</taxon>
        <taxon>Cypriniformes</taxon>
        <taxon>Danionidae</taxon>
        <taxon>Danioninae</taxon>
        <taxon>Danionella</taxon>
    </lineage>
</organism>
<comment type="caution">
    <text evidence="1">The sequence shown here is derived from an EMBL/GenBank/DDBJ whole genome shotgun (WGS) entry which is preliminary data.</text>
</comment>